<gene>
    <name evidence="5" type="ORF">VE01_02858</name>
</gene>
<keyword evidence="3" id="KW-0732">Signal</keyword>
<keyword evidence="6" id="KW-1185">Reference proteome</keyword>
<dbReference type="InterPro" id="IPR050309">
    <property type="entry name" value="Type-B_Carboxylest/Lipase"/>
</dbReference>
<feature type="signal peptide" evidence="3">
    <location>
        <begin position="1"/>
        <end position="24"/>
    </location>
</feature>
<dbReference type="GeneID" id="28836244"/>
<evidence type="ECO:0000313" key="5">
    <source>
        <dbReference type="EMBL" id="OBT99613.1"/>
    </source>
</evidence>
<dbReference type="ESTHER" id="9pezi-a0a094dug3">
    <property type="family name" value="Fungal_carboxylesterase_lipase"/>
</dbReference>
<evidence type="ECO:0000256" key="3">
    <source>
        <dbReference type="RuleBase" id="RU361235"/>
    </source>
</evidence>
<evidence type="ECO:0000256" key="1">
    <source>
        <dbReference type="ARBA" id="ARBA00005964"/>
    </source>
</evidence>
<dbReference type="STRING" id="342668.A0A1B8GUW6"/>
<feature type="domain" description="Carboxylesterase type B" evidence="4">
    <location>
        <begin position="54"/>
        <end position="576"/>
    </location>
</feature>
<keyword evidence="2 3" id="KW-0378">Hydrolase</keyword>
<dbReference type="RefSeq" id="XP_018133346.1">
    <property type="nucleotide sequence ID" value="XM_018272362.2"/>
</dbReference>
<dbReference type="EC" id="3.1.1.-" evidence="3"/>
<dbReference type="InterPro" id="IPR029058">
    <property type="entry name" value="AB_hydrolase_fold"/>
</dbReference>
<dbReference type="InterPro" id="IPR019826">
    <property type="entry name" value="Carboxylesterase_B_AS"/>
</dbReference>
<reference evidence="5 6" key="1">
    <citation type="submission" date="2016-03" db="EMBL/GenBank/DDBJ databases">
        <title>Comparative genomics of Pseudogymnoascus destructans, the fungus causing white-nose syndrome of bats.</title>
        <authorList>
            <person name="Palmer J.M."/>
            <person name="Drees K.P."/>
            <person name="Foster J.T."/>
            <person name="Lindner D.L."/>
        </authorList>
    </citation>
    <scope>NUCLEOTIDE SEQUENCE [LARGE SCALE GENOMIC DNA]</scope>
    <source>
        <strain evidence="5 6">UAMH 10579</strain>
    </source>
</reference>
<dbReference type="OrthoDB" id="408631at2759"/>
<dbReference type="InterPro" id="IPR019819">
    <property type="entry name" value="Carboxylesterase_B_CS"/>
</dbReference>
<reference evidence="6" key="2">
    <citation type="journal article" date="2018" name="Nat. Commun.">
        <title>Extreme sensitivity to ultraviolet light in the fungal pathogen causing white-nose syndrome of bats.</title>
        <authorList>
            <person name="Palmer J.M."/>
            <person name="Drees K.P."/>
            <person name="Foster J.T."/>
            <person name="Lindner D.L."/>
        </authorList>
    </citation>
    <scope>NUCLEOTIDE SEQUENCE [LARGE SCALE GENOMIC DNA]</scope>
    <source>
        <strain evidence="6">UAMH 10579</strain>
    </source>
</reference>
<dbReference type="PROSITE" id="PS00941">
    <property type="entry name" value="CARBOXYLESTERASE_B_2"/>
    <property type="match status" value="1"/>
</dbReference>
<protein>
    <recommendedName>
        <fullName evidence="3">Carboxylic ester hydrolase</fullName>
        <ecNumber evidence="3">3.1.1.-</ecNumber>
    </recommendedName>
</protein>
<dbReference type="EMBL" id="KV460212">
    <property type="protein sequence ID" value="OBT99613.1"/>
    <property type="molecule type" value="Genomic_DNA"/>
</dbReference>
<sequence length="582" mass="62036">MVRVSALFGAVALATAATAAAVQAKVTVTKTSCPTPLPTVDLGYGLWSASINDTGKHPYYTFGNIRYAAPPVGDLRFRAPVPPTGRNKTVNNGAGNPICPQANPAWLLTAQAFLTGTPIENLTRPGSGSGSGGGFSLADIPKPGPGTTEDCLFLDVYTPKSIYEAPKKNPKKGGAPVLVWIYGGGYTAGSKTGSGNPATLLDSARDGDEKGIIFVALNYRLGMFGWLSGPTYQASGTANIGLHDQRLALEWVQTNIHLFGGDPNRVTVIGESAGGGSIMHQITAYGGLKGKVPFQQAIAQSPGWVPSPSNYQNEAVFEKTLSFASLIAQKQVATVDDLRNLTAEQLYYTNYAVTGLSNYGTFTYGPTVDGDFAPKLPAELLLHGQFDKSLKVMLGHNSEEGFLFASPFVTNDTTLKEYLQGSVPAILPSALDTIVTDLYPPNFDGSLPYTTQLSRTSVLVSESVFTCNTRALDLAYGNNTYSYYFSVPPGLHGEDVAYTFFNGDTTTPNQGLPVDRTVAEALQDYITSFTMNGNPNEEGVPFFPLYGGNSSTQVINIGKLGTQITDTTANARCAWWQKALYY</sequence>
<evidence type="ECO:0000313" key="6">
    <source>
        <dbReference type="Proteomes" id="UP000091956"/>
    </source>
</evidence>
<dbReference type="SUPFAM" id="SSF53474">
    <property type="entry name" value="alpha/beta-Hydrolases"/>
    <property type="match status" value="1"/>
</dbReference>
<organism evidence="5 6">
    <name type="scientific">Pseudogymnoascus verrucosus</name>
    <dbReference type="NCBI Taxonomy" id="342668"/>
    <lineage>
        <taxon>Eukaryota</taxon>
        <taxon>Fungi</taxon>
        <taxon>Dikarya</taxon>
        <taxon>Ascomycota</taxon>
        <taxon>Pezizomycotina</taxon>
        <taxon>Leotiomycetes</taxon>
        <taxon>Thelebolales</taxon>
        <taxon>Thelebolaceae</taxon>
        <taxon>Pseudogymnoascus</taxon>
    </lineage>
</organism>
<name>A0A1B8GUW6_9PEZI</name>
<evidence type="ECO:0000256" key="2">
    <source>
        <dbReference type="ARBA" id="ARBA00022801"/>
    </source>
</evidence>
<dbReference type="GO" id="GO:0016787">
    <property type="term" value="F:hydrolase activity"/>
    <property type="evidence" value="ECO:0007669"/>
    <property type="project" value="UniProtKB-KW"/>
</dbReference>
<dbReference type="Proteomes" id="UP000091956">
    <property type="component" value="Unassembled WGS sequence"/>
</dbReference>
<dbReference type="Pfam" id="PF00135">
    <property type="entry name" value="COesterase"/>
    <property type="match status" value="1"/>
</dbReference>
<comment type="similarity">
    <text evidence="1 3">Belongs to the type-B carboxylesterase/lipase family.</text>
</comment>
<feature type="chain" id="PRO_5008448151" description="Carboxylic ester hydrolase" evidence="3">
    <location>
        <begin position="25"/>
        <end position="582"/>
    </location>
</feature>
<dbReference type="PROSITE" id="PS00122">
    <property type="entry name" value="CARBOXYLESTERASE_B_1"/>
    <property type="match status" value="1"/>
</dbReference>
<accession>A0A1B8GUW6</accession>
<dbReference type="InterPro" id="IPR002018">
    <property type="entry name" value="CarbesteraseB"/>
</dbReference>
<dbReference type="PANTHER" id="PTHR11559">
    <property type="entry name" value="CARBOXYLESTERASE"/>
    <property type="match status" value="1"/>
</dbReference>
<dbReference type="FunFam" id="3.40.50.1820:FF:000499">
    <property type="entry name" value="Carboxylic ester hydrolase"/>
    <property type="match status" value="1"/>
</dbReference>
<evidence type="ECO:0000259" key="4">
    <source>
        <dbReference type="Pfam" id="PF00135"/>
    </source>
</evidence>
<proteinExistence type="inferred from homology"/>
<dbReference type="Gene3D" id="3.40.50.1820">
    <property type="entry name" value="alpha/beta hydrolase"/>
    <property type="match status" value="1"/>
</dbReference>
<dbReference type="AlphaFoldDB" id="A0A1B8GUW6"/>